<accession>A0A511DRY7</accession>
<dbReference type="Pfam" id="PF13791">
    <property type="entry name" value="Sigma_reg_C"/>
    <property type="match status" value="1"/>
</dbReference>
<dbReference type="EMBL" id="BJVK01000003">
    <property type="protein sequence ID" value="GEL27615.1"/>
    <property type="molecule type" value="Genomic_DNA"/>
</dbReference>
<evidence type="ECO:0000259" key="2">
    <source>
        <dbReference type="Pfam" id="PF13800"/>
    </source>
</evidence>
<gene>
    <name evidence="3" type="primary">yweB</name>
    <name evidence="3" type="ORF">LKE01_04350</name>
</gene>
<protein>
    <submittedName>
        <fullName evidence="3">Uncharacterized protein</fullName>
    </submittedName>
</protein>
<dbReference type="Pfam" id="PF13800">
    <property type="entry name" value="Sigma_reg_N"/>
    <property type="match status" value="1"/>
</dbReference>
<dbReference type="Proteomes" id="UP000321893">
    <property type="component" value="Unassembled WGS sequence"/>
</dbReference>
<feature type="domain" description="Sigma factor regulator C-terminal" evidence="1">
    <location>
        <begin position="161"/>
        <end position="292"/>
    </location>
</feature>
<reference evidence="3" key="1">
    <citation type="submission" date="2019-07" db="EMBL/GenBank/DDBJ databases">
        <title>Whole genome shotgun sequence of Lactobacillus kefiri NBRC 15888.</title>
        <authorList>
            <person name="Hosoyama A."/>
            <person name="Uohara A."/>
            <person name="Ohji S."/>
            <person name="Ichikawa N."/>
        </authorList>
    </citation>
    <scope>NUCLEOTIDE SEQUENCE [LARGE SCALE GENOMIC DNA]</scope>
    <source>
        <strain evidence="3">NBRC 15888</strain>
    </source>
</reference>
<dbReference type="InterPro" id="IPR025672">
    <property type="entry name" value="Sigma_reg_C_dom"/>
</dbReference>
<evidence type="ECO:0000313" key="3">
    <source>
        <dbReference type="EMBL" id="GEL27615.1"/>
    </source>
</evidence>
<feature type="domain" description="Sigma factor regulator N-terminal" evidence="2">
    <location>
        <begin position="12"/>
        <end position="97"/>
    </location>
</feature>
<dbReference type="RefSeq" id="WP_056983018.1">
    <property type="nucleotide sequence ID" value="NZ_BJVK01000003.1"/>
</dbReference>
<organism evidence="3 4">
    <name type="scientific">Lentilactobacillus kefiri</name>
    <name type="common">Lactobacillus kefiri</name>
    <dbReference type="NCBI Taxonomy" id="33962"/>
    <lineage>
        <taxon>Bacteria</taxon>
        <taxon>Bacillati</taxon>
        <taxon>Bacillota</taxon>
        <taxon>Bacilli</taxon>
        <taxon>Lactobacillales</taxon>
        <taxon>Lactobacillaceae</taxon>
        <taxon>Lentilactobacillus</taxon>
    </lineage>
</organism>
<dbReference type="OrthoDB" id="1730160at2"/>
<keyword evidence="4" id="KW-1185">Reference proteome</keyword>
<evidence type="ECO:0000259" key="1">
    <source>
        <dbReference type="Pfam" id="PF13791"/>
    </source>
</evidence>
<proteinExistence type="predicted"/>
<name>A0A511DRY7_LENKE</name>
<dbReference type="AlphaFoldDB" id="A0A511DRY7"/>
<evidence type="ECO:0000313" key="4">
    <source>
        <dbReference type="Proteomes" id="UP000321893"/>
    </source>
</evidence>
<sequence>MKQDNEFEKLAFRIKLKRWLLTILLIIVLFPILSAISYKTTQSFSAKQSSKLMADMDVRQSLVSPNIQNSDLAIGNSNISGGTVISHQYKDIDGYHIPWQTIQGKYNWIYHEIQSDNLVDSYDNAAYTRTTQTKIPLFYNDRVKSPNVQKASEIASISVMKDYVGEIALTFRQPLTYKQILEKLPSDVQANWYWLGVSGKADPTIENNNFLGIQSTKGKLNDLDYNYFRKELHTADELGTFNNFSITKFAHQYAKKYPSLNKAKFAGVIVTGQTENFKPLVNQKWFTESSVGATIKRVPYIKPSF</sequence>
<comment type="caution">
    <text evidence="3">The sequence shown here is derived from an EMBL/GenBank/DDBJ whole genome shotgun (WGS) entry which is preliminary data.</text>
</comment>
<dbReference type="GeneID" id="71566999"/>
<dbReference type="InterPro" id="IPR029101">
    <property type="entry name" value="Sigma_reg_N"/>
</dbReference>